<dbReference type="KEGG" id="beq:BEWA_015540"/>
<gene>
    <name evidence="2" type="ORF">BEWA_015540</name>
</gene>
<dbReference type="OrthoDB" id="194468at2759"/>
<evidence type="ECO:0000259" key="1">
    <source>
        <dbReference type="PROSITE" id="PS50125"/>
    </source>
</evidence>
<dbReference type="PROSITE" id="PS50125">
    <property type="entry name" value="GUANYLATE_CYCLASE_2"/>
    <property type="match status" value="2"/>
</dbReference>
<dbReference type="EMBL" id="ACOU01000004">
    <property type="protein sequence ID" value="EKX72993.1"/>
    <property type="molecule type" value="Genomic_DNA"/>
</dbReference>
<evidence type="ECO:0000313" key="2">
    <source>
        <dbReference type="EMBL" id="EKX72993.1"/>
    </source>
</evidence>
<dbReference type="InterPro" id="IPR001054">
    <property type="entry name" value="A/G_cyclase"/>
</dbReference>
<reference evidence="2 3" key="1">
    <citation type="journal article" date="2012" name="BMC Genomics">
        <title>Comparative genomic analysis and phylogenetic position of Theileria equi.</title>
        <authorList>
            <person name="Kappmeyer L.S."/>
            <person name="Thiagarajan M."/>
            <person name="Herndon D.R."/>
            <person name="Ramsay J.D."/>
            <person name="Caler E."/>
            <person name="Djikeng A."/>
            <person name="Gillespie J.J."/>
            <person name="Lau A.O."/>
            <person name="Roalson E.H."/>
            <person name="Silva J.C."/>
            <person name="Silva M.G."/>
            <person name="Suarez C.E."/>
            <person name="Ueti M.W."/>
            <person name="Nene V.M."/>
            <person name="Mealey R.H."/>
            <person name="Knowles D.P."/>
            <person name="Brayton K.A."/>
        </authorList>
    </citation>
    <scope>NUCLEOTIDE SEQUENCE [LARGE SCALE GENOMIC DNA]</scope>
    <source>
        <strain evidence="2 3">WA</strain>
    </source>
</reference>
<dbReference type="STRING" id="1537102.L1LCU5"/>
<dbReference type="Pfam" id="PF00211">
    <property type="entry name" value="Guanylate_cyc"/>
    <property type="match status" value="1"/>
</dbReference>
<name>L1LCU5_THEEQ</name>
<comment type="caution">
    <text evidence="2">The sequence shown here is derived from an EMBL/GenBank/DDBJ whole genome shotgun (WGS) entry which is preliminary data.</text>
</comment>
<proteinExistence type="predicted"/>
<dbReference type="CDD" id="cd07302">
    <property type="entry name" value="CHD"/>
    <property type="match status" value="2"/>
</dbReference>
<accession>L1LCU5</accession>
<feature type="domain" description="Guanylate cyclase" evidence="1">
    <location>
        <begin position="145"/>
        <end position="283"/>
    </location>
</feature>
<sequence>MDSATNSIFNSVRNCPCISRYDKGEVDVDNDDYFDVYNANKDEERLKDDWRWLSIRCERRLNEKLTSCLSNRLHRLPSAYKESTATPEDFASFVPRIIREYACSIDEQVLESGTFQIQATSPLTQIRTSIVPSVDLTPIFEGYAPVVFCDVSGFTSLAEAVEDSGDPDAAATLGKCLNEFFDPLISIIYHWGGDIMKFSGDAVLAVWKGHDLSNEQMSLLALKCCHELHKVLHEFPSGIDGRTLSMHIGASFGKISIFNVGGVMNHWEYVISGIPLREIAIAEPLAESGETVISASILKCAETEVEVTPIDGNTEYYVLKSVKPLSNVLGMNYGEFVYANEHDLNRSRYTTFCMTESISNDELTPKTNMHSDISGESTHTTLQDMRTLSYMDYGADLDVRTSHVPIFGRYMPEYIYNRLISGYNIFHNEMRNLTTIFVSVTNFDISSLNGRDVAQQIMVVCQKATYAVEGVVNKLLVDDKGLMILIFMGFPPYYHVDDPVRSVFVAFKIASSCKRLGLDVGIGISTGRVWCGTLGNDLRKEYTALGDHVNLSCRLMSMGIKRSYEAAKNDSENVKKFTHPIFVDENTYLIAQSSLGFEYVDRIKLKGKDKLVNIYTPTGKVVRGKERLKSPLESWKSWKMYKEVSDKLDQYELLRYGGIMTIFGNEGSEMQAYLKRKLDPYIPTISVSTIRDSEISIATDSKTIWKSLCTELVDKWASSEHRRKMLTLHNRQYYKSHNCVSKKGVTALVKELLDPSLHWNMGVISHLIDGLESESTIALIKGLSNKYKRASRLSSTLKNILGMHENADSEMEATFDDSKTSSFSDAEIALLERSLLDEPISPFILSMIQGFLMHEKLCIILNMQRGTSVEYTIDDESWNIVLDLARLATDVRKQVEANCGSTMPIIFILIAPNAYFLRAKDLLEIAKERNSVVKMKRLNKEETGELISHCLNVADIPDELVEHIYTNTSGMPQFVCKSVQRLLDEGHIKISTENQDASMEWSPEYLIYSEPVKASVSVNLENVTFIDEMRSFAMTKIDRLQPNELFIAKVANMLPEPFSAKNLLGRNPKMLDDAVFIQIVESLLNYEVLEIDGSENMDVSLHTKLSIDSSVQFKIANMAIKSVISERILEDERTWIKEHFV</sequence>
<dbReference type="Gene3D" id="3.30.70.1230">
    <property type="entry name" value="Nucleotide cyclase"/>
    <property type="match status" value="2"/>
</dbReference>
<dbReference type="GO" id="GO:0009190">
    <property type="term" value="P:cyclic nucleotide biosynthetic process"/>
    <property type="evidence" value="ECO:0007669"/>
    <property type="project" value="InterPro"/>
</dbReference>
<feature type="domain" description="Guanylate cyclase" evidence="1">
    <location>
        <begin position="434"/>
        <end position="556"/>
    </location>
</feature>
<keyword evidence="3" id="KW-1185">Reference proteome</keyword>
<dbReference type="PANTHER" id="PTHR47455:SF1">
    <property type="entry name" value="GUANYLATE CYCLASE DOMAIN-CONTAINING PROTEIN"/>
    <property type="match status" value="1"/>
</dbReference>
<dbReference type="PANTHER" id="PTHR47455">
    <property type="entry name" value="ADENYLYL CYCLASE BETA"/>
    <property type="match status" value="1"/>
</dbReference>
<dbReference type="InterPro" id="IPR029787">
    <property type="entry name" value="Nucleotide_cyclase"/>
</dbReference>
<dbReference type="SUPFAM" id="SSF55073">
    <property type="entry name" value="Nucleotide cyclase"/>
    <property type="match status" value="2"/>
</dbReference>
<dbReference type="VEuPathDB" id="PiroplasmaDB:BEWA_015540"/>
<organism evidence="2 3">
    <name type="scientific">Theileria equi strain WA</name>
    <dbReference type="NCBI Taxonomy" id="1537102"/>
    <lineage>
        <taxon>Eukaryota</taxon>
        <taxon>Sar</taxon>
        <taxon>Alveolata</taxon>
        <taxon>Apicomplexa</taxon>
        <taxon>Aconoidasida</taxon>
        <taxon>Piroplasmida</taxon>
        <taxon>Theileriidae</taxon>
        <taxon>Theileria</taxon>
    </lineage>
</organism>
<dbReference type="Proteomes" id="UP000031512">
    <property type="component" value="Unassembled WGS sequence"/>
</dbReference>
<dbReference type="GeneID" id="15802657"/>
<dbReference type="AlphaFoldDB" id="L1LCU5"/>
<protein>
    <recommendedName>
        <fullName evidence="1">Guanylate cyclase domain-containing protein</fullName>
    </recommendedName>
</protein>
<dbReference type="GO" id="GO:0035556">
    <property type="term" value="P:intracellular signal transduction"/>
    <property type="evidence" value="ECO:0007669"/>
    <property type="project" value="InterPro"/>
</dbReference>
<dbReference type="eggNOG" id="ENOG502QPPT">
    <property type="taxonomic scope" value="Eukaryota"/>
</dbReference>
<evidence type="ECO:0000313" key="3">
    <source>
        <dbReference type="Proteomes" id="UP000031512"/>
    </source>
</evidence>
<dbReference type="RefSeq" id="XP_004832445.1">
    <property type="nucleotide sequence ID" value="XM_004832388.1"/>
</dbReference>